<dbReference type="GO" id="GO:0004420">
    <property type="term" value="F:hydroxymethylglutaryl-CoA reductase (NADPH) activity"/>
    <property type="evidence" value="ECO:0007669"/>
    <property type="project" value="InterPro"/>
</dbReference>
<keyword evidence="2" id="KW-0812">Transmembrane</keyword>
<feature type="transmembrane region" description="Helical" evidence="2">
    <location>
        <begin position="372"/>
        <end position="392"/>
    </location>
</feature>
<feature type="transmembrane region" description="Helical" evidence="2">
    <location>
        <begin position="313"/>
        <end position="330"/>
    </location>
</feature>
<protein>
    <recommendedName>
        <fullName evidence="5">SSD domain-containing protein</fullName>
    </recommendedName>
</protein>
<keyword evidence="2" id="KW-1133">Transmembrane helix</keyword>
<dbReference type="InterPro" id="IPR023282">
    <property type="entry name" value="HMG_CoA_Rdtase_N"/>
</dbReference>
<accession>A0A0L0GAN2</accession>
<dbReference type="Proteomes" id="UP000054560">
    <property type="component" value="Unassembled WGS sequence"/>
</dbReference>
<dbReference type="EMBL" id="KQ241675">
    <property type="protein sequence ID" value="KNC85969.1"/>
    <property type="molecule type" value="Genomic_DNA"/>
</dbReference>
<evidence type="ECO:0000256" key="2">
    <source>
        <dbReference type="SAM" id="Phobius"/>
    </source>
</evidence>
<feature type="transmembrane region" description="Helical" evidence="2">
    <location>
        <begin position="20"/>
        <end position="39"/>
    </location>
</feature>
<gene>
    <name evidence="3" type="ORF">SARC_01873</name>
</gene>
<evidence type="ECO:0008006" key="5">
    <source>
        <dbReference type="Google" id="ProtNLM"/>
    </source>
</evidence>
<proteinExistence type="predicted"/>
<dbReference type="AlphaFoldDB" id="A0A0L0GAN2"/>
<feature type="region of interest" description="Disordered" evidence="1">
    <location>
        <begin position="830"/>
        <end position="853"/>
    </location>
</feature>
<sequence>MSSIADPQLWWRWHRWVCRWAETIIIVGVCALVVFVPQLQHTTSLVFANVAETVHTVLSPILDSGSHIMGSDGLLGASGPIHPQPDNMHQEKQTIATPRRMCNIRNPVLNAQCHLKFDSKCQVACDEQTQTSVTDENAADAKKSNTTQVETRRVDVYQLRLQHIPVTLSQTQTTPEAEAATLHNNLEVVESIERELHRQLKGQCVPSGSACAGVSPLLLWGGDLSAMRQDPQIIYTMAANKVVLPGIDDFTLDRDHVFASHDGTSVYTITVFLNETLSSAQWNDALSVAVASTQLVRVNDVHQAKGSGTLSRLLSAVLVVVCTGAFFHSLRRMGVSALLGIVGVGVQLLALSVTVALHKAYRLSLPTSMDEVMPLLYVIIGFDPLVAVARFFSSSCGALMPSTLSAHLSPVSSAPALSAQRVVGHGNGYAECGVCGDEACAMWACEHLEALRWAVRVDVLVKSGVLIELYALFKTHRYLSTALPVITFMACAYVVHKVLCGTLYLACFCVRTPQSVAMVTPVVREYQSREKISIAQVHSSVDGRDVAETCARAVTLTCAVLSLSFIQLQDGAEAKFRTVPVLAISDMSQKLLSHFRRHGNEPWVVGRHRDVFAQLYSTGDERTADSVMSGSCAVATREYWGVDDDTMRTTLQVAVVVACAFLLYNVFKTRKATAHAHAHTLTQTRTNAPAHSNSKRDRSDITGALQKDSVDGEDLRAEGGSACEVAQQHNTTATRQDAGDIKRQGTNHHNNRQNTTVYNDYGCVIGTHIISDKAPHSADTSRGIHAQAQAHIQQQQQQLQPKTSVGLLSPTNVRKVRRATYNATHLDTIHSHSNAHTHTTPHRTHHHATHTGQGTDMAIRERFFTLSSSSSSLVEDITQPNQANSTQHDSPHASTRKDSASPDRQTIVPASPTVVVTTPRGTSDKAQAADATLEGCDATDTHAHVQVKGQNAQDTLAKDVPVTTDDRTASHENSEQTSAQDAHERWIDAIHNGRAEAVSDEDVIRLVKAKRIPPHRLEKVLNDYTRGVRIRRLLLTQDAIQYHNDAHSHSDKPLTANAQMKASATNAQLLDSLPYEGMDYTKVLGMS</sequence>
<feature type="compositionally biased region" description="Polar residues" evidence="1">
    <location>
        <begin position="878"/>
        <end position="888"/>
    </location>
</feature>
<dbReference type="InterPro" id="IPR002202">
    <property type="entry name" value="HMG_CoA_Rdtase"/>
</dbReference>
<evidence type="ECO:0000256" key="1">
    <source>
        <dbReference type="SAM" id="MobiDB-lite"/>
    </source>
</evidence>
<feature type="compositionally biased region" description="Basic and acidic residues" evidence="1">
    <location>
        <begin position="889"/>
        <end position="901"/>
    </location>
</feature>
<organism evidence="3 4">
    <name type="scientific">Sphaeroforma arctica JP610</name>
    <dbReference type="NCBI Taxonomy" id="667725"/>
    <lineage>
        <taxon>Eukaryota</taxon>
        <taxon>Ichthyosporea</taxon>
        <taxon>Ichthyophonida</taxon>
        <taxon>Sphaeroforma</taxon>
    </lineage>
</organism>
<evidence type="ECO:0000313" key="4">
    <source>
        <dbReference type="Proteomes" id="UP000054560"/>
    </source>
</evidence>
<feature type="region of interest" description="Disordered" evidence="1">
    <location>
        <begin position="870"/>
        <end position="929"/>
    </location>
</feature>
<name>A0A0L0GAN2_9EUKA</name>
<keyword evidence="4" id="KW-1185">Reference proteome</keyword>
<feature type="compositionally biased region" description="Basic residues" evidence="1">
    <location>
        <begin position="833"/>
        <end position="849"/>
    </location>
</feature>
<dbReference type="RefSeq" id="XP_014159871.1">
    <property type="nucleotide sequence ID" value="XM_014304396.1"/>
</dbReference>
<dbReference type="GeneID" id="25902377"/>
<dbReference type="Gene3D" id="1.10.3270.10">
    <property type="entry name" value="HMGR, N-terminal domain"/>
    <property type="match status" value="1"/>
</dbReference>
<dbReference type="STRING" id="667725.A0A0L0GAN2"/>
<feature type="transmembrane region" description="Helical" evidence="2">
    <location>
        <begin position="337"/>
        <end position="360"/>
    </location>
</feature>
<evidence type="ECO:0000313" key="3">
    <source>
        <dbReference type="EMBL" id="KNC85969.1"/>
    </source>
</evidence>
<dbReference type="PROSITE" id="PS50065">
    <property type="entry name" value="HMG_COA_REDUCTASE_4"/>
    <property type="match status" value="1"/>
</dbReference>
<dbReference type="GO" id="GO:0015936">
    <property type="term" value="P:coenzyme A metabolic process"/>
    <property type="evidence" value="ECO:0007669"/>
    <property type="project" value="InterPro"/>
</dbReference>
<feature type="compositionally biased region" description="Low complexity" evidence="1">
    <location>
        <begin position="906"/>
        <end position="919"/>
    </location>
</feature>
<reference evidence="3 4" key="1">
    <citation type="submission" date="2011-02" db="EMBL/GenBank/DDBJ databases">
        <title>The Genome Sequence of Sphaeroforma arctica JP610.</title>
        <authorList>
            <consortium name="The Broad Institute Genome Sequencing Platform"/>
            <person name="Russ C."/>
            <person name="Cuomo C."/>
            <person name="Young S.K."/>
            <person name="Zeng Q."/>
            <person name="Gargeya S."/>
            <person name="Alvarado L."/>
            <person name="Berlin A."/>
            <person name="Chapman S.B."/>
            <person name="Chen Z."/>
            <person name="Freedman E."/>
            <person name="Gellesch M."/>
            <person name="Goldberg J."/>
            <person name="Griggs A."/>
            <person name="Gujja S."/>
            <person name="Heilman E."/>
            <person name="Heiman D."/>
            <person name="Howarth C."/>
            <person name="Mehta T."/>
            <person name="Neiman D."/>
            <person name="Pearson M."/>
            <person name="Roberts A."/>
            <person name="Saif S."/>
            <person name="Shea T."/>
            <person name="Shenoy N."/>
            <person name="Sisk P."/>
            <person name="Stolte C."/>
            <person name="Sykes S."/>
            <person name="White J."/>
            <person name="Yandava C."/>
            <person name="Burger G."/>
            <person name="Gray M.W."/>
            <person name="Holland P.W.H."/>
            <person name="King N."/>
            <person name="Lang F.B.F."/>
            <person name="Roger A.J."/>
            <person name="Ruiz-Trillo I."/>
            <person name="Haas B."/>
            <person name="Nusbaum C."/>
            <person name="Birren B."/>
        </authorList>
    </citation>
    <scope>NUCLEOTIDE SEQUENCE [LARGE SCALE GENOMIC DNA]</scope>
    <source>
        <strain evidence="3 4">JP610</strain>
    </source>
</reference>
<feature type="region of interest" description="Disordered" evidence="1">
    <location>
        <begin position="678"/>
        <end position="754"/>
    </location>
</feature>
<feature type="compositionally biased region" description="Basic and acidic residues" evidence="1">
    <location>
        <begin position="708"/>
        <end position="717"/>
    </location>
</feature>
<feature type="transmembrane region" description="Helical" evidence="2">
    <location>
        <begin position="482"/>
        <end position="506"/>
    </location>
</feature>
<keyword evidence="2" id="KW-0472">Membrane</keyword>